<feature type="domain" description="Molybdopterin cofactor biosynthesis MoaD-related C-terminal" evidence="1">
    <location>
        <begin position="3"/>
        <end position="89"/>
    </location>
</feature>
<dbReference type="Pfam" id="PF09189">
    <property type="entry name" value="MoaD_arch"/>
    <property type="match status" value="1"/>
</dbReference>
<proteinExistence type="predicted"/>
<comment type="caution">
    <text evidence="2">The sequence shown here is derived from an EMBL/GenBank/DDBJ whole genome shotgun (WGS) entry which is preliminary data.</text>
</comment>
<evidence type="ECO:0000313" key="2">
    <source>
        <dbReference type="EMBL" id="MXR20825.1"/>
    </source>
</evidence>
<gene>
    <name evidence="2" type="ORF">GRX66_09500</name>
</gene>
<keyword evidence="3" id="KW-1185">Reference proteome</keyword>
<dbReference type="EMBL" id="WUUU01000065">
    <property type="protein sequence ID" value="MXR20825.1"/>
    <property type="molecule type" value="Genomic_DNA"/>
</dbReference>
<dbReference type="Proteomes" id="UP000471521">
    <property type="component" value="Unassembled WGS sequence"/>
</dbReference>
<dbReference type="InterPro" id="IPR036473">
    <property type="entry name" value="Mopterin_CF_MoaD-rel_C_sf"/>
</dbReference>
<organism evidence="2 3">
    <name type="scientific">Halobacterium bonnevillei</name>
    <dbReference type="NCBI Taxonomy" id="2692200"/>
    <lineage>
        <taxon>Archaea</taxon>
        <taxon>Methanobacteriati</taxon>
        <taxon>Methanobacteriota</taxon>
        <taxon>Stenosarchaea group</taxon>
        <taxon>Halobacteria</taxon>
        <taxon>Halobacteriales</taxon>
        <taxon>Halobacteriaceae</taxon>
        <taxon>Halobacterium</taxon>
    </lineage>
</organism>
<dbReference type="RefSeq" id="WP_325064031.1">
    <property type="nucleotide sequence ID" value="NZ_WUUU01000065.1"/>
</dbReference>
<accession>A0A6B0SGG2</accession>
<dbReference type="AlphaFoldDB" id="A0A6B0SGG2"/>
<dbReference type="Gene3D" id="3.30.1370.80">
    <property type="entry name" value="Molybdopterin cofactor biosynthesis MoaD-related, C-terminal domain"/>
    <property type="match status" value="1"/>
</dbReference>
<evidence type="ECO:0000259" key="1">
    <source>
        <dbReference type="Pfam" id="PF09189"/>
    </source>
</evidence>
<reference evidence="2 3" key="1">
    <citation type="submission" date="2019-12" db="EMBL/GenBank/DDBJ databases">
        <title>Isolation and characterization of three novel carbon monoxide-oxidizing members of Halobacteria from salione crusts and soils.</title>
        <authorList>
            <person name="Myers M.R."/>
            <person name="King G.M."/>
        </authorList>
    </citation>
    <scope>NUCLEOTIDE SEQUENCE [LARGE SCALE GENOMIC DNA]</scope>
    <source>
        <strain evidence="2 3">PCN9</strain>
    </source>
</reference>
<evidence type="ECO:0000313" key="3">
    <source>
        <dbReference type="Proteomes" id="UP000471521"/>
    </source>
</evidence>
<protein>
    <recommendedName>
        <fullName evidence="1">Molybdopterin cofactor biosynthesis MoaD-related C-terminal domain-containing protein</fullName>
    </recommendedName>
</protein>
<dbReference type="InterPro" id="IPR015272">
    <property type="entry name" value="MoadD_C"/>
</dbReference>
<name>A0A6B0SGG2_9EURY</name>
<sequence>MNREKEFRGISLRLARNYLQNLGGEATSDTTVEGDGWRADLSAEKVAIGPSLELTEVTVAFEGDGDAMSESAFDELIEDFSRKAMRAGG</sequence>